<accession>A0A8J6NTM4</accession>
<dbReference type="Proteomes" id="UP000603434">
    <property type="component" value="Unassembled WGS sequence"/>
</dbReference>
<feature type="binding site" evidence="2">
    <location>
        <position position="118"/>
    </location>
    <ligand>
        <name>ATP</name>
        <dbReference type="ChEBI" id="CHEBI:30616"/>
    </ligand>
</feature>
<evidence type="ECO:0000256" key="1">
    <source>
        <dbReference type="ARBA" id="ARBA00022679"/>
    </source>
</evidence>
<feature type="binding site" evidence="2">
    <location>
        <position position="17"/>
    </location>
    <ligand>
        <name>ATP</name>
        <dbReference type="ChEBI" id="CHEBI:30616"/>
    </ligand>
</feature>
<proteinExistence type="predicted"/>
<feature type="binding site" evidence="2">
    <location>
        <position position="113"/>
    </location>
    <ligand>
        <name>ATP</name>
        <dbReference type="ChEBI" id="CHEBI:30616"/>
    </ligand>
</feature>
<sequence>MISDGDRIVVGLSGGKDSLALMWILNERRSRIPIDYELFAVHIDPGFEKSYSESLKNYCKQIGFTLRVERTDYGILAHSSQNRENPCFLCSRLRRKRLFEIADELGCNKLALGHNKDDIIETFFLNICYAGEVSTMLPRQPFFQNRFTLIRPLAFVDEDVIRRFAKEQRFPEFINPCPTANVSKRQEIKTMLKKLYQTNRKIKGNIFNAMSHVRTEYLLK</sequence>
<dbReference type="Gene3D" id="3.40.50.620">
    <property type="entry name" value="HUPs"/>
    <property type="match status" value="1"/>
</dbReference>
<dbReference type="AlphaFoldDB" id="A0A8J6NTM4"/>
<dbReference type="InterPro" id="IPR011063">
    <property type="entry name" value="TilS/TtcA_N"/>
</dbReference>
<dbReference type="InterPro" id="IPR014729">
    <property type="entry name" value="Rossmann-like_a/b/a_fold"/>
</dbReference>
<dbReference type="InterPro" id="IPR035107">
    <property type="entry name" value="tRNA_thiolation_TtcA_Ctu1"/>
</dbReference>
<dbReference type="SUPFAM" id="SSF52402">
    <property type="entry name" value="Adenine nucleotide alpha hydrolases-like"/>
    <property type="match status" value="1"/>
</dbReference>
<dbReference type="GO" id="GO:0005524">
    <property type="term" value="F:ATP binding"/>
    <property type="evidence" value="ECO:0007669"/>
    <property type="project" value="UniProtKB-KW"/>
</dbReference>
<feature type="binding site" evidence="2">
    <location>
        <position position="43"/>
    </location>
    <ligand>
        <name>ATP</name>
        <dbReference type="ChEBI" id="CHEBI:30616"/>
    </ligand>
</feature>
<dbReference type="EMBL" id="JACNJH010000250">
    <property type="protein sequence ID" value="MBC8363056.1"/>
    <property type="molecule type" value="Genomic_DNA"/>
</dbReference>
<evidence type="ECO:0000313" key="4">
    <source>
        <dbReference type="EMBL" id="MBC8363056.1"/>
    </source>
</evidence>
<organism evidence="4 5">
    <name type="scientific">Candidatus Desulfatibia profunda</name>
    <dbReference type="NCBI Taxonomy" id="2841695"/>
    <lineage>
        <taxon>Bacteria</taxon>
        <taxon>Pseudomonadati</taxon>
        <taxon>Thermodesulfobacteriota</taxon>
        <taxon>Desulfobacteria</taxon>
        <taxon>Desulfobacterales</taxon>
        <taxon>Desulfobacterales incertae sedis</taxon>
        <taxon>Candidatus Desulfatibia</taxon>
    </lineage>
</organism>
<feature type="domain" description="tRNA(Ile)-lysidine/2-thiocytidine synthase N-terminal" evidence="3">
    <location>
        <begin position="8"/>
        <end position="175"/>
    </location>
</feature>
<evidence type="ECO:0000259" key="3">
    <source>
        <dbReference type="Pfam" id="PF01171"/>
    </source>
</evidence>
<dbReference type="CDD" id="cd24138">
    <property type="entry name" value="TtcA-like"/>
    <property type="match status" value="1"/>
</dbReference>
<gene>
    <name evidence="4" type="ORF">H8E23_16855</name>
</gene>
<dbReference type="GO" id="GO:0016740">
    <property type="term" value="F:transferase activity"/>
    <property type="evidence" value="ECO:0007669"/>
    <property type="project" value="UniProtKB-KW"/>
</dbReference>
<dbReference type="Pfam" id="PF01171">
    <property type="entry name" value="ATP_bind_3"/>
    <property type="match status" value="1"/>
</dbReference>
<evidence type="ECO:0000256" key="2">
    <source>
        <dbReference type="PIRSR" id="PIRSR004976-51"/>
    </source>
</evidence>
<reference evidence="4 5" key="1">
    <citation type="submission" date="2020-08" db="EMBL/GenBank/DDBJ databases">
        <title>Bridging the membrane lipid divide: bacteria of the FCB group superphylum have the potential to synthesize archaeal ether lipids.</title>
        <authorList>
            <person name="Villanueva L."/>
            <person name="Von Meijenfeldt F.A.B."/>
            <person name="Westbye A.B."/>
            <person name="Yadav S."/>
            <person name="Hopmans E.C."/>
            <person name="Dutilh B.E."/>
            <person name="Sinninghe Damste J.S."/>
        </authorList>
    </citation>
    <scope>NUCLEOTIDE SEQUENCE [LARGE SCALE GENOMIC DNA]</scope>
    <source>
        <strain evidence="4">NIOZ-UU30</strain>
    </source>
</reference>
<name>A0A8J6NTM4_9BACT</name>
<dbReference type="PANTHER" id="PTHR43686">
    <property type="entry name" value="SULFURTRANSFERASE-RELATED"/>
    <property type="match status" value="1"/>
</dbReference>
<feature type="binding site" evidence="2">
    <location>
        <begin position="11"/>
        <end position="13"/>
    </location>
    <ligand>
        <name>ATP</name>
        <dbReference type="ChEBI" id="CHEBI:30616"/>
    </ligand>
</feature>
<protein>
    <submittedName>
        <fullName evidence="4">tRNA 2-thiocytidine(32) synthetase TtcA</fullName>
    </submittedName>
</protein>
<evidence type="ECO:0000313" key="5">
    <source>
        <dbReference type="Proteomes" id="UP000603434"/>
    </source>
</evidence>
<keyword evidence="1" id="KW-0808">Transferase</keyword>
<comment type="caution">
    <text evidence="4">The sequence shown here is derived from an EMBL/GenBank/DDBJ whole genome shotgun (WGS) entry which is preliminary data.</text>
</comment>
<dbReference type="PIRSF" id="PIRSF004976">
    <property type="entry name" value="ATPase_YdaO"/>
    <property type="match status" value="1"/>
</dbReference>
<keyword evidence="2" id="KW-0067">ATP-binding</keyword>
<dbReference type="GO" id="GO:0008033">
    <property type="term" value="P:tRNA processing"/>
    <property type="evidence" value="ECO:0007669"/>
    <property type="project" value="InterPro"/>
</dbReference>
<dbReference type="PANTHER" id="PTHR43686:SF1">
    <property type="entry name" value="AMINOTRAN_5 DOMAIN-CONTAINING PROTEIN"/>
    <property type="match status" value="1"/>
</dbReference>
<keyword evidence="2" id="KW-0547">Nucleotide-binding</keyword>